<evidence type="ECO:0000313" key="2">
    <source>
        <dbReference type="Proteomes" id="UP001348149"/>
    </source>
</evidence>
<protein>
    <submittedName>
        <fullName evidence="1">DUF6478 family protein</fullName>
    </submittedName>
</protein>
<evidence type="ECO:0000313" key="1">
    <source>
        <dbReference type="EMBL" id="MEC3861366.1"/>
    </source>
</evidence>
<accession>A0ABU6HHG1</accession>
<dbReference type="Proteomes" id="UP001348149">
    <property type="component" value="Unassembled WGS sequence"/>
</dbReference>
<dbReference type="Pfam" id="PF20086">
    <property type="entry name" value="DUF6478"/>
    <property type="match status" value="1"/>
</dbReference>
<dbReference type="EMBL" id="JAYLLH010000009">
    <property type="protein sequence ID" value="MEC3861366.1"/>
    <property type="molecule type" value="Genomic_DNA"/>
</dbReference>
<dbReference type="InterPro" id="IPR045514">
    <property type="entry name" value="DUF6478"/>
</dbReference>
<reference evidence="1 2" key="1">
    <citation type="submission" date="2024-01" db="EMBL/GenBank/DDBJ databases">
        <title>Mesobacterium rodlantinim sp. nov., isolated from shallow sea hydrothermal systems off Kueishantao Island.</title>
        <authorList>
            <person name="Su Z."/>
            <person name="Tang K."/>
        </authorList>
    </citation>
    <scope>NUCLEOTIDE SEQUENCE [LARGE SCALE GENOMIC DNA]</scope>
    <source>
        <strain evidence="1 2">TK19101</strain>
    </source>
</reference>
<sequence length="253" mass="28392">MAGRDNSRIDQFMDRAALRRWTRRAIQADQLSLEALHDTRTIARKVRHQLNAFLHTADERLAKPRIGSTSFPTPRGTDWSWRPGLWRAPMPLPGVAGVVSGARFGEEVALFHDCPLSELTLRQRRNTRGTDLAAFGLQMDVLRFDGSYLSLAIDLPAAARQGLTREHIVQIDLLAEVEHPLDIFARLNLHQGPNAEQLVQEVVGGVVEFDLSGSGMSDAPVESAWIDLIFDRPTMNQVVLRDLTVSRRLRAQF</sequence>
<name>A0ABU6HHG1_9RHOB</name>
<organism evidence="1 2">
    <name type="scientific">Mesobacterium hydrothermale</name>
    <dbReference type="NCBI Taxonomy" id="3111907"/>
    <lineage>
        <taxon>Bacteria</taxon>
        <taxon>Pseudomonadati</taxon>
        <taxon>Pseudomonadota</taxon>
        <taxon>Alphaproteobacteria</taxon>
        <taxon>Rhodobacterales</taxon>
        <taxon>Roseobacteraceae</taxon>
        <taxon>Mesobacterium</taxon>
    </lineage>
</organism>
<keyword evidence="2" id="KW-1185">Reference proteome</keyword>
<comment type="caution">
    <text evidence="1">The sequence shown here is derived from an EMBL/GenBank/DDBJ whole genome shotgun (WGS) entry which is preliminary data.</text>
</comment>
<gene>
    <name evidence="1" type="ORF">VK792_08720</name>
</gene>
<dbReference type="RefSeq" id="WP_326297082.1">
    <property type="nucleotide sequence ID" value="NZ_JAYLLH010000009.1"/>
</dbReference>
<proteinExistence type="predicted"/>